<evidence type="ECO:0000313" key="3">
    <source>
        <dbReference type="Proteomes" id="UP001226434"/>
    </source>
</evidence>
<evidence type="ECO:0008006" key="4">
    <source>
        <dbReference type="Google" id="ProtNLM"/>
    </source>
</evidence>
<keyword evidence="1" id="KW-0732">Signal</keyword>
<name>A0ABT6RIG7_9BACT</name>
<protein>
    <recommendedName>
        <fullName evidence="4">Outer membrane protein beta-barrel domain-containing protein</fullName>
    </recommendedName>
</protein>
<dbReference type="Proteomes" id="UP001226434">
    <property type="component" value="Unassembled WGS sequence"/>
</dbReference>
<keyword evidence="3" id="KW-1185">Reference proteome</keyword>
<dbReference type="RefSeq" id="WP_282335737.1">
    <property type="nucleotide sequence ID" value="NZ_JASBRG010000007.1"/>
</dbReference>
<proteinExistence type="predicted"/>
<feature type="chain" id="PRO_5045172237" description="Outer membrane protein beta-barrel domain-containing protein" evidence="1">
    <location>
        <begin position="20"/>
        <end position="271"/>
    </location>
</feature>
<gene>
    <name evidence="2" type="ORF">QJ048_17685</name>
</gene>
<dbReference type="EMBL" id="JASBRG010000007">
    <property type="protein sequence ID" value="MDI3321632.1"/>
    <property type="molecule type" value="Genomic_DNA"/>
</dbReference>
<evidence type="ECO:0000256" key="1">
    <source>
        <dbReference type="SAM" id="SignalP"/>
    </source>
</evidence>
<organism evidence="2 3">
    <name type="scientific">Pinibacter soli</name>
    <dbReference type="NCBI Taxonomy" id="3044211"/>
    <lineage>
        <taxon>Bacteria</taxon>
        <taxon>Pseudomonadati</taxon>
        <taxon>Bacteroidota</taxon>
        <taxon>Chitinophagia</taxon>
        <taxon>Chitinophagales</taxon>
        <taxon>Chitinophagaceae</taxon>
        <taxon>Pinibacter</taxon>
    </lineage>
</organism>
<evidence type="ECO:0000313" key="2">
    <source>
        <dbReference type="EMBL" id="MDI3321632.1"/>
    </source>
</evidence>
<feature type="signal peptide" evidence="1">
    <location>
        <begin position="1"/>
        <end position="19"/>
    </location>
</feature>
<reference evidence="2 3" key="1">
    <citation type="submission" date="2023-05" db="EMBL/GenBank/DDBJ databases">
        <title>Genome sequence of Pinibacter sp. MAH-24.</title>
        <authorList>
            <person name="Huq M.A."/>
        </authorList>
    </citation>
    <scope>NUCLEOTIDE SEQUENCE [LARGE SCALE GENOMIC DNA]</scope>
    <source>
        <strain evidence="2 3">MAH-24</strain>
    </source>
</reference>
<sequence length="271" mass="30004">MKKILLLPLGLLVCLCTMAQNQPTQPAKQSAKASKKAKENSKARLHEEDEIIFNKHSAFGIKLCTDGYGISFEKGKYKTPRKTTLLQFEFNEKKHPKEEKQSIGVDAFGQLNQAIYGKINNFYQFKVGMGQQYLIGGKGNKNGVAVTAIGAGGVSVGLMKPYYLDVVDASTRQTVSVPSKDFYTDTSGVYENVVLGSSGPFKGWGKTKFAPGLHAKAALRFDYAKFNPTIAAIEAGVNAEYYFTDIEQMLAVKEKKFFFNAYLTILFGRRK</sequence>
<accession>A0ABT6RIG7</accession>
<comment type="caution">
    <text evidence="2">The sequence shown here is derived from an EMBL/GenBank/DDBJ whole genome shotgun (WGS) entry which is preliminary data.</text>
</comment>